<feature type="region of interest" description="Disordered" evidence="1">
    <location>
        <begin position="1"/>
        <end position="26"/>
    </location>
</feature>
<name>A0A9E7N966_9EURY</name>
<dbReference type="EMBL" id="CP100355">
    <property type="protein sequence ID" value="UTF53745.1"/>
    <property type="molecule type" value="Genomic_DNA"/>
</dbReference>
<evidence type="ECO:0000313" key="4">
    <source>
        <dbReference type="Proteomes" id="UP001056855"/>
    </source>
</evidence>
<accession>A0A9E7N966</accession>
<keyword evidence="4" id="KW-1185">Reference proteome</keyword>
<dbReference type="AlphaFoldDB" id="A0A9E7N966"/>
<organism evidence="3 4">
    <name type="scientific">Natronosalvus rutilus</name>
    <dbReference type="NCBI Taxonomy" id="2953753"/>
    <lineage>
        <taxon>Archaea</taxon>
        <taxon>Methanobacteriati</taxon>
        <taxon>Methanobacteriota</taxon>
        <taxon>Stenosarchaea group</taxon>
        <taxon>Halobacteria</taxon>
        <taxon>Halobacteriales</taxon>
        <taxon>Natrialbaceae</taxon>
        <taxon>Natronosalvus</taxon>
    </lineage>
</organism>
<protein>
    <submittedName>
        <fullName evidence="3">Uncharacterized protein</fullName>
    </submittedName>
</protein>
<keyword evidence="2" id="KW-0812">Transmembrane</keyword>
<reference evidence="3" key="1">
    <citation type="submission" date="2022-06" db="EMBL/GenBank/DDBJ databases">
        <title>Diverse halophilic archaea isolated from saline environments.</title>
        <authorList>
            <person name="Cui H.-L."/>
        </authorList>
    </citation>
    <scope>NUCLEOTIDE SEQUENCE</scope>
    <source>
        <strain evidence="3">WLHS1</strain>
    </source>
</reference>
<feature type="transmembrane region" description="Helical" evidence="2">
    <location>
        <begin position="60"/>
        <end position="78"/>
    </location>
</feature>
<gene>
    <name evidence="3" type="ORF">NGM29_00180</name>
</gene>
<evidence type="ECO:0000313" key="3">
    <source>
        <dbReference type="EMBL" id="UTF53745.1"/>
    </source>
</evidence>
<sequence>MRPGQDERGSWFGRSSADSETVDDESGSWLSRARAKYGLGTLFVAAGIVLVLFPEPITSATGMIMVGAGVLLWLAGLVR</sequence>
<dbReference type="KEGG" id="sawl:NGM29_00180"/>
<evidence type="ECO:0000256" key="2">
    <source>
        <dbReference type="SAM" id="Phobius"/>
    </source>
</evidence>
<proteinExistence type="predicted"/>
<dbReference type="GeneID" id="73288416"/>
<feature type="transmembrane region" description="Helical" evidence="2">
    <location>
        <begin position="37"/>
        <end position="54"/>
    </location>
</feature>
<dbReference type="Proteomes" id="UP001056855">
    <property type="component" value="Chromosome"/>
</dbReference>
<evidence type="ECO:0000256" key="1">
    <source>
        <dbReference type="SAM" id="MobiDB-lite"/>
    </source>
</evidence>
<keyword evidence="2" id="KW-0472">Membrane</keyword>
<dbReference type="RefSeq" id="WP_254158266.1">
    <property type="nucleotide sequence ID" value="NZ_CP100355.1"/>
</dbReference>
<keyword evidence="2" id="KW-1133">Transmembrane helix</keyword>